<dbReference type="OrthoDB" id="3524874at2"/>
<evidence type="ECO:0000256" key="2">
    <source>
        <dbReference type="ARBA" id="ARBA00022448"/>
    </source>
</evidence>
<dbReference type="RefSeq" id="WP_123304302.1">
    <property type="nucleotide sequence ID" value="NZ_RKHK01000001.1"/>
</dbReference>
<dbReference type="GO" id="GO:0055085">
    <property type="term" value="P:transmembrane transport"/>
    <property type="evidence" value="ECO:0007669"/>
    <property type="project" value="InterPro"/>
</dbReference>
<dbReference type="Proteomes" id="UP000280668">
    <property type="component" value="Unassembled WGS sequence"/>
</dbReference>
<dbReference type="GO" id="GO:0005886">
    <property type="term" value="C:plasma membrane"/>
    <property type="evidence" value="ECO:0007669"/>
    <property type="project" value="UniProtKB-SubCell"/>
</dbReference>
<comment type="caution">
    <text evidence="9">The sequence shown here is derived from an EMBL/GenBank/DDBJ whole genome shotgun (WGS) entry which is preliminary data.</text>
</comment>
<dbReference type="EMBL" id="RKHK01000001">
    <property type="protein sequence ID" value="ROR73948.1"/>
    <property type="molecule type" value="Genomic_DNA"/>
</dbReference>
<dbReference type="CDD" id="cd06261">
    <property type="entry name" value="TM_PBP2"/>
    <property type="match status" value="1"/>
</dbReference>
<comment type="similarity">
    <text evidence="7">Belongs to the binding-protein-dependent transport system permease family.</text>
</comment>
<evidence type="ECO:0000256" key="5">
    <source>
        <dbReference type="ARBA" id="ARBA00022989"/>
    </source>
</evidence>
<feature type="transmembrane region" description="Helical" evidence="7">
    <location>
        <begin position="237"/>
        <end position="257"/>
    </location>
</feature>
<evidence type="ECO:0000256" key="1">
    <source>
        <dbReference type="ARBA" id="ARBA00004651"/>
    </source>
</evidence>
<name>A0A3N2BFB3_9MICO</name>
<dbReference type="SUPFAM" id="SSF161098">
    <property type="entry name" value="MetI-like"/>
    <property type="match status" value="1"/>
</dbReference>
<accession>A0A3N2BFB3</accession>
<evidence type="ECO:0000313" key="9">
    <source>
        <dbReference type="EMBL" id="ROR73948.1"/>
    </source>
</evidence>
<evidence type="ECO:0000256" key="6">
    <source>
        <dbReference type="ARBA" id="ARBA00023136"/>
    </source>
</evidence>
<organism evidence="9 10">
    <name type="scientific">Bogoriella caseilytica</name>
    <dbReference type="NCBI Taxonomy" id="56055"/>
    <lineage>
        <taxon>Bacteria</taxon>
        <taxon>Bacillati</taxon>
        <taxon>Actinomycetota</taxon>
        <taxon>Actinomycetes</taxon>
        <taxon>Micrococcales</taxon>
        <taxon>Bogoriellaceae</taxon>
        <taxon>Bogoriella</taxon>
    </lineage>
</organism>
<comment type="subcellular location">
    <subcellularLocation>
        <location evidence="1 7">Cell membrane</location>
        <topology evidence="1 7">Multi-pass membrane protein</topology>
    </subcellularLocation>
</comment>
<evidence type="ECO:0000259" key="8">
    <source>
        <dbReference type="PROSITE" id="PS50928"/>
    </source>
</evidence>
<reference evidence="9 10" key="1">
    <citation type="submission" date="2018-11" db="EMBL/GenBank/DDBJ databases">
        <title>Sequencing the genomes of 1000 actinobacteria strains.</title>
        <authorList>
            <person name="Klenk H.-P."/>
        </authorList>
    </citation>
    <scope>NUCLEOTIDE SEQUENCE [LARGE SCALE GENOMIC DNA]</scope>
    <source>
        <strain evidence="9 10">DSM 11294</strain>
    </source>
</reference>
<evidence type="ECO:0000256" key="3">
    <source>
        <dbReference type="ARBA" id="ARBA00022475"/>
    </source>
</evidence>
<keyword evidence="4 7" id="KW-0812">Transmembrane</keyword>
<dbReference type="Pfam" id="PF00528">
    <property type="entry name" value="BPD_transp_1"/>
    <property type="match status" value="1"/>
</dbReference>
<dbReference type="PANTHER" id="PTHR32243">
    <property type="entry name" value="MALTOSE TRANSPORT SYSTEM PERMEASE-RELATED"/>
    <property type="match status" value="1"/>
</dbReference>
<keyword evidence="3" id="KW-1003">Cell membrane</keyword>
<sequence length="272" mass="28912">MRPRHPGSRWLWSLGGLAIVVVLLFPIYWLVSASLQASASSATMTVVPTSPSLQGYANAMERMLSPIQTSLIVAAGAVLLTLLISVPAGFALSRLRGRVVDVALLGVLLAQMVPNITLLNALYAMFNTMGILNSHLALIIANATSAVPFAVIVLRSFMLSLDSEVLEAAMIDGASTLQRLWRIVVPLGRNAIITAGVFAFIFTWGDFLIGQTLTRSPEVRPAVVAIFHIMDAPTVDWSTVMSAAAMTALPAAILLIFSQRYIKAGIGAGAGR</sequence>
<dbReference type="InterPro" id="IPR000515">
    <property type="entry name" value="MetI-like"/>
</dbReference>
<dbReference type="AlphaFoldDB" id="A0A3N2BFB3"/>
<keyword evidence="10" id="KW-1185">Reference proteome</keyword>
<dbReference type="PROSITE" id="PS50928">
    <property type="entry name" value="ABC_TM1"/>
    <property type="match status" value="1"/>
</dbReference>
<feature type="domain" description="ABC transmembrane type-1" evidence="8">
    <location>
        <begin position="67"/>
        <end position="258"/>
    </location>
</feature>
<feature type="transmembrane region" description="Helical" evidence="7">
    <location>
        <begin position="12"/>
        <end position="31"/>
    </location>
</feature>
<evidence type="ECO:0000256" key="7">
    <source>
        <dbReference type="RuleBase" id="RU363032"/>
    </source>
</evidence>
<evidence type="ECO:0000313" key="10">
    <source>
        <dbReference type="Proteomes" id="UP000280668"/>
    </source>
</evidence>
<evidence type="ECO:0000256" key="4">
    <source>
        <dbReference type="ARBA" id="ARBA00022692"/>
    </source>
</evidence>
<keyword evidence="5 7" id="KW-1133">Transmembrane helix</keyword>
<dbReference type="InterPro" id="IPR050901">
    <property type="entry name" value="BP-dep_ABC_trans_perm"/>
</dbReference>
<keyword evidence="9" id="KW-0762">Sugar transport</keyword>
<proteinExistence type="inferred from homology"/>
<gene>
    <name evidence="9" type="ORF">EDD31_2343</name>
</gene>
<dbReference type="InterPro" id="IPR035906">
    <property type="entry name" value="MetI-like_sf"/>
</dbReference>
<feature type="transmembrane region" description="Helical" evidence="7">
    <location>
        <begin position="102"/>
        <end position="126"/>
    </location>
</feature>
<keyword evidence="2 7" id="KW-0813">Transport</keyword>
<feature type="transmembrane region" description="Helical" evidence="7">
    <location>
        <begin position="70"/>
        <end position="90"/>
    </location>
</feature>
<protein>
    <submittedName>
        <fullName evidence="9">Multiple sugar transport system permease protein</fullName>
    </submittedName>
</protein>
<dbReference type="Gene3D" id="1.10.3720.10">
    <property type="entry name" value="MetI-like"/>
    <property type="match status" value="1"/>
</dbReference>
<feature type="transmembrane region" description="Helical" evidence="7">
    <location>
        <begin position="187"/>
        <end position="205"/>
    </location>
</feature>
<feature type="transmembrane region" description="Helical" evidence="7">
    <location>
        <begin position="132"/>
        <end position="154"/>
    </location>
</feature>
<dbReference type="PANTHER" id="PTHR32243:SF18">
    <property type="entry name" value="INNER MEMBRANE ABC TRANSPORTER PERMEASE PROTEIN YCJP"/>
    <property type="match status" value="1"/>
</dbReference>
<keyword evidence="6 7" id="KW-0472">Membrane</keyword>